<organism evidence="15 16">
    <name type="scientific">Chitinophaga filiformis</name>
    <name type="common">Myxococcus filiformis</name>
    <name type="synonym">Flexibacter filiformis</name>
    <dbReference type="NCBI Taxonomy" id="104663"/>
    <lineage>
        <taxon>Bacteria</taxon>
        <taxon>Pseudomonadati</taxon>
        <taxon>Bacteroidota</taxon>
        <taxon>Chitinophagia</taxon>
        <taxon>Chitinophagales</taxon>
        <taxon>Chitinophagaceae</taxon>
        <taxon>Chitinophaga</taxon>
    </lineage>
</organism>
<evidence type="ECO:0000259" key="14">
    <source>
        <dbReference type="PROSITE" id="PS52004"/>
    </source>
</evidence>
<reference evidence="15 16" key="1">
    <citation type="submission" date="2016-10" db="EMBL/GenBank/DDBJ databases">
        <authorList>
            <person name="de Groot N.N."/>
        </authorList>
    </citation>
    <scope>NUCLEOTIDE SEQUENCE [LARGE SCALE GENOMIC DNA]</scope>
    <source>
        <strain evidence="15 16">DSM 527</strain>
    </source>
</reference>
<dbReference type="InterPro" id="IPR017568">
    <property type="entry name" value="3-oxoacyl-ACP_synth-2"/>
</dbReference>
<proteinExistence type="inferred from homology"/>
<dbReference type="NCBIfam" id="TIGR03150">
    <property type="entry name" value="fabF"/>
    <property type="match status" value="1"/>
</dbReference>
<dbReference type="Pfam" id="PF02801">
    <property type="entry name" value="Ketoacyl-synt_C"/>
    <property type="match status" value="1"/>
</dbReference>
<dbReference type="SMART" id="SM00825">
    <property type="entry name" value="PKS_KS"/>
    <property type="match status" value="1"/>
</dbReference>
<evidence type="ECO:0000256" key="7">
    <source>
        <dbReference type="ARBA" id="ARBA00022832"/>
    </source>
</evidence>
<dbReference type="PIRSF" id="PIRSF000447">
    <property type="entry name" value="KAS_II"/>
    <property type="match status" value="1"/>
</dbReference>
<comment type="pathway">
    <text evidence="1 11">Lipid metabolism; fatty acid biosynthesis.</text>
</comment>
<evidence type="ECO:0000256" key="10">
    <source>
        <dbReference type="ARBA" id="ARBA00023315"/>
    </source>
</evidence>
<dbReference type="CDD" id="cd00834">
    <property type="entry name" value="KAS_I_II"/>
    <property type="match status" value="1"/>
</dbReference>
<protein>
    <recommendedName>
        <fullName evidence="4 11">3-oxoacyl-[acyl-carrier-protein] synthase 2</fullName>
        <ecNumber evidence="3 11">2.3.1.179</ecNumber>
    </recommendedName>
</protein>
<dbReference type="SUPFAM" id="SSF53901">
    <property type="entry name" value="Thiolase-like"/>
    <property type="match status" value="2"/>
</dbReference>
<dbReference type="STRING" id="104663.SAMN04488121_102691"/>
<keyword evidence="8" id="KW-0443">Lipid metabolism</keyword>
<dbReference type="InterPro" id="IPR020841">
    <property type="entry name" value="PKS_Beta-ketoAc_synthase_dom"/>
</dbReference>
<evidence type="ECO:0000256" key="6">
    <source>
        <dbReference type="ARBA" id="ARBA00022679"/>
    </source>
</evidence>
<dbReference type="InterPro" id="IPR014031">
    <property type="entry name" value="Ketoacyl_synth_C"/>
</dbReference>
<keyword evidence="5 11" id="KW-0444">Lipid biosynthesis</keyword>
<dbReference type="PANTHER" id="PTHR11712:SF336">
    <property type="entry name" value="3-OXOACYL-[ACYL-CARRIER-PROTEIN] SYNTHASE, MITOCHONDRIAL"/>
    <property type="match status" value="1"/>
</dbReference>
<dbReference type="Proteomes" id="UP000199045">
    <property type="component" value="Unassembled WGS sequence"/>
</dbReference>
<dbReference type="FunFam" id="3.40.47.10:FF:000018">
    <property type="entry name" value="3-oxoacyl-[acyl-carrier-protein] synthase 2"/>
    <property type="match status" value="1"/>
</dbReference>
<evidence type="ECO:0000256" key="8">
    <source>
        <dbReference type="ARBA" id="ARBA00023098"/>
    </source>
</evidence>
<evidence type="ECO:0000256" key="13">
    <source>
        <dbReference type="RuleBase" id="RU003694"/>
    </source>
</evidence>
<evidence type="ECO:0000256" key="12">
    <source>
        <dbReference type="PIRSR" id="PIRSR000447-1"/>
    </source>
</evidence>
<dbReference type="AlphaFoldDB" id="A0A1G7N717"/>
<dbReference type="RefSeq" id="WP_089831255.1">
    <property type="nucleotide sequence ID" value="NZ_FNBN01000002.1"/>
</dbReference>
<keyword evidence="6 11" id="KW-0808">Transferase</keyword>
<dbReference type="InterPro" id="IPR018201">
    <property type="entry name" value="Ketoacyl_synth_AS"/>
</dbReference>
<dbReference type="Gene3D" id="3.40.47.10">
    <property type="match status" value="1"/>
</dbReference>
<evidence type="ECO:0000313" key="15">
    <source>
        <dbReference type="EMBL" id="SDF69868.1"/>
    </source>
</evidence>
<keyword evidence="10 11" id="KW-0012">Acyltransferase</keyword>
<dbReference type="UniPathway" id="UPA00094"/>
<evidence type="ECO:0000256" key="9">
    <source>
        <dbReference type="ARBA" id="ARBA00023160"/>
    </source>
</evidence>
<keyword evidence="9 11" id="KW-0275">Fatty acid biosynthesis</keyword>
<dbReference type="NCBIfam" id="NF005589">
    <property type="entry name" value="PRK07314.1"/>
    <property type="match status" value="1"/>
</dbReference>
<dbReference type="PROSITE" id="PS52004">
    <property type="entry name" value="KS3_2"/>
    <property type="match status" value="1"/>
</dbReference>
<dbReference type="EMBL" id="FNBN01000002">
    <property type="protein sequence ID" value="SDF69868.1"/>
    <property type="molecule type" value="Genomic_DNA"/>
</dbReference>
<evidence type="ECO:0000256" key="1">
    <source>
        <dbReference type="ARBA" id="ARBA00005194"/>
    </source>
</evidence>
<dbReference type="FunFam" id="3.40.47.10:FF:000029">
    <property type="entry name" value="3-oxoacyl-[acyl-carrier-protein] synthase 1"/>
    <property type="match status" value="1"/>
</dbReference>
<dbReference type="GO" id="GO:0004315">
    <property type="term" value="F:3-oxoacyl-[acyl-carrier-protein] synthase activity"/>
    <property type="evidence" value="ECO:0007669"/>
    <property type="project" value="UniProtKB-UniRule"/>
</dbReference>
<comment type="catalytic activity">
    <reaction evidence="11">
        <text>(9Z)-hexadecenoyl-[ACP] + malonyl-[ACP] + H(+) = 3-oxo-(11Z)-octadecenoyl-[ACP] + holo-[ACP] + CO2</text>
        <dbReference type="Rhea" id="RHEA:55040"/>
        <dbReference type="Rhea" id="RHEA-COMP:9623"/>
        <dbReference type="Rhea" id="RHEA-COMP:9685"/>
        <dbReference type="Rhea" id="RHEA-COMP:10800"/>
        <dbReference type="Rhea" id="RHEA-COMP:14074"/>
        <dbReference type="ChEBI" id="CHEBI:15378"/>
        <dbReference type="ChEBI" id="CHEBI:16526"/>
        <dbReference type="ChEBI" id="CHEBI:64479"/>
        <dbReference type="ChEBI" id="CHEBI:78449"/>
        <dbReference type="ChEBI" id="CHEBI:83989"/>
        <dbReference type="ChEBI" id="CHEBI:138538"/>
        <dbReference type="EC" id="2.3.1.179"/>
    </reaction>
</comment>
<feature type="domain" description="Ketosynthase family 3 (KS3)" evidence="14">
    <location>
        <begin position="4"/>
        <end position="415"/>
    </location>
</feature>
<comment type="similarity">
    <text evidence="2 11 13">Belongs to the thiolase-like superfamily. Beta-ketoacyl-ACP synthases family.</text>
</comment>
<keyword evidence="7" id="KW-0276">Fatty acid metabolism</keyword>
<dbReference type="InterPro" id="IPR016039">
    <property type="entry name" value="Thiolase-like"/>
</dbReference>
<feature type="active site" description="For beta-ketoacyl synthase activity" evidence="12">
    <location>
        <position position="166"/>
    </location>
</feature>
<comment type="catalytic activity">
    <reaction evidence="11">
        <text>a fatty acyl-[ACP] + malonyl-[ACP] + H(+) = a 3-oxoacyl-[ACP] + holo-[ACP] + CO2</text>
        <dbReference type="Rhea" id="RHEA:22836"/>
        <dbReference type="Rhea" id="RHEA-COMP:9623"/>
        <dbReference type="Rhea" id="RHEA-COMP:9685"/>
        <dbReference type="Rhea" id="RHEA-COMP:9916"/>
        <dbReference type="Rhea" id="RHEA-COMP:14125"/>
        <dbReference type="ChEBI" id="CHEBI:15378"/>
        <dbReference type="ChEBI" id="CHEBI:16526"/>
        <dbReference type="ChEBI" id="CHEBI:64479"/>
        <dbReference type="ChEBI" id="CHEBI:78449"/>
        <dbReference type="ChEBI" id="CHEBI:78776"/>
        <dbReference type="ChEBI" id="CHEBI:138651"/>
    </reaction>
</comment>
<dbReference type="PANTHER" id="PTHR11712">
    <property type="entry name" value="POLYKETIDE SYNTHASE-RELATED"/>
    <property type="match status" value="1"/>
</dbReference>
<dbReference type="InterPro" id="IPR014030">
    <property type="entry name" value="Ketoacyl_synth_N"/>
</dbReference>
<accession>A0A1G7N717</accession>
<evidence type="ECO:0000256" key="3">
    <source>
        <dbReference type="ARBA" id="ARBA00012356"/>
    </source>
</evidence>
<gene>
    <name evidence="15" type="ORF">SAMN04488121_102691</name>
</gene>
<dbReference type="PROSITE" id="PS00606">
    <property type="entry name" value="KS3_1"/>
    <property type="match status" value="1"/>
</dbReference>
<comment type="function">
    <text evidence="11">Involved in the type II fatty acid elongation cycle. Catalyzes the elongation of a wide range of acyl-ACP by the addition of two carbons from malonyl-ACP to an acyl acceptor. Can efficiently catalyze the conversion of palmitoleoyl-ACP (cis-hexadec-9-enoyl-ACP) to cis-vaccenoyl-ACP (cis-octadec-11-enoyl-ACP), an essential step in the thermal regulation of fatty acid composition.</text>
</comment>
<dbReference type="Pfam" id="PF00109">
    <property type="entry name" value="ketoacyl-synt"/>
    <property type="match status" value="1"/>
</dbReference>
<evidence type="ECO:0000256" key="2">
    <source>
        <dbReference type="ARBA" id="ARBA00008467"/>
    </source>
</evidence>
<evidence type="ECO:0000256" key="11">
    <source>
        <dbReference type="PIRNR" id="PIRNR000447"/>
    </source>
</evidence>
<dbReference type="InterPro" id="IPR000794">
    <property type="entry name" value="Beta-ketoacyl_synthase"/>
</dbReference>
<dbReference type="GO" id="GO:0030497">
    <property type="term" value="P:fatty acid elongation"/>
    <property type="evidence" value="ECO:0007669"/>
    <property type="project" value="UniProtKB-ARBA"/>
</dbReference>
<dbReference type="EC" id="2.3.1.179" evidence="3 11"/>
<evidence type="ECO:0000313" key="16">
    <source>
        <dbReference type="Proteomes" id="UP000199045"/>
    </source>
</evidence>
<dbReference type="GO" id="GO:0005829">
    <property type="term" value="C:cytosol"/>
    <property type="evidence" value="ECO:0007669"/>
    <property type="project" value="TreeGrafter"/>
</dbReference>
<evidence type="ECO:0000256" key="5">
    <source>
        <dbReference type="ARBA" id="ARBA00022516"/>
    </source>
</evidence>
<evidence type="ECO:0000256" key="4">
    <source>
        <dbReference type="ARBA" id="ARBA00014657"/>
    </source>
</evidence>
<sequence>MQTLKRAVITGLGALTPIGNNVTDFWNNLVAGKSGAARITKFNPDPFRTQFACELKDYDPAKLLDRNDIRKTDPFTQYALIAAQQAVTDSGLDFSKMDPFDSGVIWGSGQGGMLTFEEQVKEYTVGNYVPRFNPFFVPKLIANMASGMISIRFGLMGINYTTVSACSTSNTAIMDALNYIRLGKAKVIITGGSEAPITEASVGGFCAMKAMSTRNDDPATASRPFDTERDGFVMGEGAAALVLEEYEHAVARGAHIYAEVAGAAMTADAYHMTATHPEGLGALRAMKSALEDAGLTPQDVDYLNAHATSTPVGDLSELAAIRSLFGESPQHLSISATKSMTGHLLGAAGAIEAIASVLSINNGIVPPTINTTNPDPAIPAGLQIVMGNAVQKKISVAMSNTFGFGGHNGIVVFREVK</sequence>
<dbReference type="OrthoDB" id="9808669at2"/>
<name>A0A1G7N717_CHIFI</name>